<dbReference type="Proteomes" id="UP000031829">
    <property type="component" value="Chromosome"/>
</dbReference>
<organism evidence="1 2">
    <name type="scientific">Priestia megaterium (strain ATCC 14581 / DSM 32 / CCUG 1817 / JCM 2506 / NBRC 15308 / NCIMB 9376 / NCTC 10342 / NRRL B-14308 / VKM B-512 / Ford 19)</name>
    <name type="common">Bacillus megaterium</name>
    <dbReference type="NCBI Taxonomy" id="1348623"/>
    <lineage>
        <taxon>Bacteria</taxon>
        <taxon>Bacillati</taxon>
        <taxon>Bacillota</taxon>
        <taxon>Bacilli</taxon>
        <taxon>Bacillales</taxon>
        <taxon>Bacillaceae</taxon>
        <taxon>Priestia</taxon>
    </lineage>
</organism>
<dbReference type="HOGENOM" id="CLU_3265802_0_0_9"/>
<dbReference type="AlphaFoldDB" id="A0A0B6AG64"/>
<dbReference type="EMBL" id="CP009920">
    <property type="protein sequence ID" value="AJI23870.1"/>
    <property type="molecule type" value="Genomic_DNA"/>
</dbReference>
<dbReference type="KEGG" id="bmeg:BG04_911"/>
<dbReference type="RefSeq" id="WP_016765283.1">
    <property type="nucleotide sequence ID" value="NZ_BCVB01000001.1"/>
</dbReference>
<name>A0A0B6AG64_PRIM2</name>
<evidence type="ECO:0000313" key="2">
    <source>
        <dbReference type="Proteomes" id="UP000031829"/>
    </source>
</evidence>
<protein>
    <submittedName>
        <fullName evidence="1">Uncharacterized protein</fullName>
    </submittedName>
</protein>
<accession>A0A0B6AG64</accession>
<gene>
    <name evidence="1" type="ORF">BG04_911</name>
</gene>
<reference evidence="1 2" key="1">
    <citation type="journal article" date="2015" name="Genome Announc.">
        <title>Complete genome sequences for 35 biothreat assay-relevant bacillus species.</title>
        <authorList>
            <person name="Johnson S.L."/>
            <person name="Daligault H.E."/>
            <person name="Davenport K.W."/>
            <person name="Jaissle J."/>
            <person name="Frey K.G."/>
            <person name="Ladner J.T."/>
            <person name="Broomall S.M."/>
            <person name="Bishop-Lilly K.A."/>
            <person name="Bruce D.C."/>
            <person name="Gibbons H.S."/>
            <person name="Coyne S.R."/>
            <person name="Lo C.C."/>
            <person name="Meincke L."/>
            <person name="Munk A.C."/>
            <person name="Koroleva G.I."/>
            <person name="Rosenzweig C.N."/>
            <person name="Palacios G.F."/>
            <person name="Redden C.L."/>
            <person name="Minogue T.D."/>
            <person name="Chain P.S."/>
        </authorList>
    </citation>
    <scope>NUCLEOTIDE SEQUENCE [LARGE SCALE GENOMIC DNA]</scope>
    <source>
        <strain evidence="2">ATCC 14581 / DSM 32 / JCM 2506 / NBRC 15308 / NCIMB 9376 / NCTC 10342 / NRRL B-14308 / VKM B-512</strain>
    </source>
</reference>
<dbReference type="GeneID" id="93646335"/>
<sequence length="41" mass="4930">MEKIGAEQETVKKENEKTNFTWVEEYPTILDIVNEYYSTCR</sequence>
<proteinExistence type="predicted"/>
<evidence type="ECO:0000313" key="1">
    <source>
        <dbReference type="EMBL" id="AJI23870.1"/>
    </source>
</evidence>